<dbReference type="HOGENOM" id="CLU_2812478_0_0_1"/>
<dbReference type="EMBL" id="JH717900">
    <property type="protein sequence ID" value="EWZ38882.1"/>
    <property type="molecule type" value="Genomic_DNA"/>
</dbReference>
<organism evidence="1">
    <name type="scientific">Fusarium oxysporum Fo47</name>
    <dbReference type="NCBI Taxonomy" id="660027"/>
    <lineage>
        <taxon>Eukaryota</taxon>
        <taxon>Fungi</taxon>
        <taxon>Dikarya</taxon>
        <taxon>Ascomycota</taxon>
        <taxon>Pezizomycotina</taxon>
        <taxon>Sordariomycetes</taxon>
        <taxon>Hypocreomycetidae</taxon>
        <taxon>Hypocreales</taxon>
        <taxon>Nectriaceae</taxon>
        <taxon>Fusarium</taxon>
        <taxon>Fusarium oxysporum species complex</taxon>
    </lineage>
</organism>
<protein>
    <submittedName>
        <fullName evidence="1">Uncharacterized protein</fullName>
    </submittedName>
</protein>
<evidence type="ECO:0000313" key="1">
    <source>
        <dbReference type="EMBL" id="EWZ38882.1"/>
    </source>
</evidence>
<name>W9K3B0_FUSOX</name>
<accession>W9K3B0</accession>
<gene>
    <name evidence="1" type="ORF">FOZG_08128</name>
</gene>
<reference evidence="1" key="1">
    <citation type="submission" date="2011-06" db="EMBL/GenBank/DDBJ databases">
        <title>The Genome Sequence of Fusarium oxysporum Fo47.</title>
        <authorList>
            <consortium name="The Broad Institute Genome Sequencing Platform"/>
            <person name="Ma L.-J."/>
            <person name="Gale L.R."/>
            <person name="Schwartz D.C."/>
            <person name="Zhou S."/>
            <person name="Corby-Kistler H."/>
            <person name="Young S.K."/>
            <person name="Zeng Q."/>
            <person name="Gargeya S."/>
            <person name="Fitzgerald M."/>
            <person name="Haas B."/>
            <person name="Abouelleil A."/>
            <person name="Alvarado L."/>
            <person name="Arachchi H.M."/>
            <person name="Berlin A."/>
            <person name="Brown A."/>
            <person name="Chapman S.B."/>
            <person name="Chen Z."/>
            <person name="Dunbar C."/>
            <person name="Freedman E."/>
            <person name="Gearin G."/>
            <person name="Gellesch M."/>
            <person name="Goldberg J."/>
            <person name="Griggs A."/>
            <person name="Gujja S."/>
            <person name="Heiman D."/>
            <person name="Howarth C."/>
            <person name="Larson L."/>
            <person name="Lui A."/>
            <person name="MacDonald P.J.P."/>
            <person name="Mehta T."/>
            <person name="Montmayeur A."/>
            <person name="Murphy C."/>
            <person name="Neiman D."/>
            <person name="Pearson M."/>
            <person name="Priest M."/>
            <person name="Roberts A."/>
            <person name="Saif S."/>
            <person name="Shea T."/>
            <person name="Shenoy N."/>
            <person name="Sisk P."/>
            <person name="Stolte C."/>
            <person name="Sykes S."/>
            <person name="Wortman J."/>
            <person name="Nusbaum C."/>
            <person name="Birren B."/>
        </authorList>
    </citation>
    <scope>NUCLEOTIDE SEQUENCE [LARGE SCALE GENOMIC DNA]</scope>
    <source>
        <strain evidence="1">Fo47</strain>
    </source>
</reference>
<reference evidence="1" key="2">
    <citation type="submission" date="2012-06" db="EMBL/GenBank/DDBJ databases">
        <title>Annotation of the Genome Sequence of Fusarium oxysporum Fo47.</title>
        <authorList>
            <consortium name="The Broad Institute Genomics Platform"/>
            <person name="Ma L.-J."/>
            <person name="Corby-Kistler H."/>
            <person name="Broz K."/>
            <person name="Gale L.R."/>
            <person name="Jonkers W."/>
            <person name="O'Donnell K."/>
            <person name="Ploetz R."/>
            <person name="Steinberg C."/>
            <person name="Schwartz D.C."/>
            <person name="VanEtten H."/>
            <person name="Zhou S."/>
            <person name="Young S.K."/>
            <person name="Zeng Q."/>
            <person name="Gargeya S."/>
            <person name="Fitzgerald M."/>
            <person name="Abouelleil A."/>
            <person name="Alvarado L."/>
            <person name="Chapman S.B."/>
            <person name="Gainer-Dewar J."/>
            <person name="Goldberg J."/>
            <person name="Griggs A."/>
            <person name="Gujja S."/>
            <person name="Hansen M."/>
            <person name="Howarth C."/>
            <person name="Imamovic A."/>
            <person name="Ireland A."/>
            <person name="Larimer J."/>
            <person name="McCowan C."/>
            <person name="Murphy C."/>
            <person name="Pearson M."/>
            <person name="Poon T.W."/>
            <person name="Priest M."/>
            <person name="Roberts A."/>
            <person name="Saif S."/>
            <person name="Shea T."/>
            <person name="Sykes S."/>
            <person name="Wortman J."/>
            <person name="Nusbaum C."/>
            <person name="Birren B."/>
        </authorList>
    </citation>
    <scope>NUCLEOTIDE SEQUENCE</scope>
    <source>
        <strain evidence="1">Fo47</strain>
    </source>
</reference>
<dbReference type="VEuPathDB" id="FungiDB:FOZG_08128"/>
<dbReference type="Proteomes" id="UP000030766">
    <property type="component" value="Unassembled WGS sequence"/>
</dbReference>
<dbReference type="AlphaFoldDB" id="W9K3B0"/>
<sequence length="67" mass="7558">MLDLDSIKKQDSLHSHIRALIFLIIEKLLNLWLSAGQPAGLSAVAIKYHNISSVFNQEGHHALDMFF</sequence>
<proteinExistence type="predicted"/>